<evidence type="ECO:0000256" key="1">
    <source>
        <dbReference type="SAM" id="Phobius"/>
    </source>
</evidence>
<dbReference type="AlphaFoldDB" id="A0A251SZM7"/>
<feature type="transmembrane region" description="Helical" evidence="1">
    <location>
        <begin position="28"/>
        <end position="48"/>
    </location>
</feature>
<keyword evidence="1" id="KW-0812">Transmembrane</keyword>
<organism evidence="2 3">
    <name type="scientific">Helianthus annuus</name>
    <name type="common">Common sunflower</name>
    <dbReference type="NCBI Taxonomy" id="4232"/>
    <lineage>
        <taxon>Eukaryota</taxon>
        <taxon>Viridiplantae</taxon>
        <taxon>Streptophyta</taxon>
        <taxon>Embryophyta</taxon>
        <taxon>Tracheophyta</taxon>
        <taxon>Spermatophyta</taxon>
        <taxon>Magnoliopsida</taxon>
        <taxon>eudicotyledons</taxon>
        <taxon>Gunneridae</taxon>
        <taxon>Pentapetalae</taxon>
        <taxon>asterids</taxon>
        <taxon>campanulids</taxon>
        <taxon>Asterales</taxon>
        <taxon>Asteraceae</taxon>
        <taxon>Asteroideae</taxon>
        <taxon>Heliantheae alliance</taxon>
        <taxon>Heliantheae</taxon>
        <taxon>Helianthus</taxon>
    </lineage>
</organism>
<reference evidence="3" key="1">
    <citation type="journal article" date="2017" name="Nature">
        <title>The sunflower genome provides insights into oil metabolism, flowering and Asterid evolution.</title>
        <authorList>
            <person name="Badouin H."/>
            <person name="Gouzy J."/>
            <person name="Grassa C.J."/>
            <person name="Murat F."/>
            <person name="Staton S.E."/>
            <person name="Cottret L."/>
            <person name="Lelandais-Briere C."/>
            <person name="Owens G.L."/>
            <person name="Carrere S."/>
            <person name="Mayjonade B."/>
            <person name="Legrand L."/>
            <person name="Gill N."/>
            <person name="Kane N.C."/>
            <person name="Bowers J.E."/>
            <person name="Hubner S."/>
            <person name="Bellec A."/>
            <person name="Berard A."/>
            <person name="Berges H."/>
            <person name="Blanchet N."/>
            <person name="Boniface M.C."/>
            <person name="Brunel D."/>
            <person name="Catrice O."/>
            <person name="Chaidir N."/>
            <person name="Claudel C."/>
            <person name="Donnadieu C."/>
            <person name="Faraut T."/>
            <person name="Fievet G."/>
            <person name="Helmstetter N."/>
            <person name="King M."/>
            <person name="Knapp S.J."/>
            <person name="Lai Z."/>
            <person name="Le Paslier M.C."/>
            <person name="Lippi Y."/>
            <person name="Lorenzon L."/>
            <person name="Mandel J.R."/>
            <person name="Marage G."/>
            <person name="Marchand G."/>
            <person name="Marquand E."/>
            <person name="Bret-Mestries E."/>
            <person name="Morien E."/>
            <person name="Nambeesan S."/>
            <person name="Nguyen T."/>
            <person name="Pegot-Espagnet P."/>
            <person name="Pouilly N."/>
            <person name="Raftis F."/>
            <person name="Sallet E."/>
            <person name="Schiex T."/>
            <person name="Thomas J."/>
            <person name="Vandecasteele C."/>
            <person name="Vares D."/>
            <person name="Vear F."/>
            <person name="Vautrin S."/>
            <person name="Crespi M."/>
            <person name="Mangin B."/>
            <person name="Burke J.M."/>
            <person name="Salse J."/>
            <person name="Munos S."/>
            <person name="Vincourt P."/>
            <person name="Rieseberg L.H."/>
            <person name="Langlade N.B."/>
        </authorList>
    </citation>
    <scope>NUCLEOTIDE SEQUENCE [LARGE SCALE GENOMIC DNA]</scope>
    <source>
        <strain evidence="3">cv. SF193</strain>
    </source>
</reference>
<keyword evidence="1" id="KW-1133">Transmembrane helix</keyword>
<sequence>MTIYQIRIWDFDFVGGLRGVYDGDERWLWMYSVSLILGVSWLAFVSLLHVSLKPAMVVAFFSMDIDVLSYDDVV</sequence>
<dbReference type="EMBL" id="CM007901">
    <property type="protein sequence ID" value="OTG03882.1"/>
    <property type="molecule type" value="Genomic_DNA"/>
</dbReference>
<accession>A0A251SZM7</accession>
<dbReference type="Proteomes" id="UP000215914">
    <property type="component" value="Chromosome 12"/>
</dbReference>
<dbReference type="InParanoid" id="A0A251SZM7"/>
<name>A0A251SZM7_HELAN</name>
<protein>
    <submittedName>
        <fullName evidence="2">Uncharacterized protein</fullName>
    </submittedName>
</protein>
<keyword evidence="3" id="KW-1185">Reference proteome</keyword>
<keyword evidence="1" id="KW-0472">Membrane</keyword>
<evidence type="ECO:0000313" key="2">
    <source>
        <dbReference type="EMBL" id="OTG03882.1"/>
    </source>
</evidence>
<evidence type="ECO:0000313" key="3">
    <source>
        <dbReference type="Proteomes" id="UP000215914"/>
    </source>
</evidence>
<proteinExistence type="predicted"/>
<gene>
    <name evidence="2" type="ORF">HannXRQ_Chr12g0356181</name>
</gene>